<dbReference type="CDD" id="cd01644">
    <property type="entry name" value="RT_pepA17"/>
    <property type="match status" value="1"/>
</dbReference>
<dbReference type="WBParaSite" id="TMUE_2000008670.1">
    <property type="protein sequence ID" value="TMUE_2000008670.1"/>
    <property type="gene ID" value="WBGene00300352"/>
</dbReference>
<keyword evidence="3" id="KW-1185">Reference proteome</keyword>
<dbReference type="Gene3D" id="3.30.70.270">
    <property type="match status" value="1"/>
</dbReference>
<dbReference type="PANTHER" id="PTHR47331">
    <property type="entry name" value="PHD-TYPE DOMAIN-CONTAINING PROTEIN"/>
    <property type="match status" value="1"/>
</dbReference>
<feature type="domain" description="DUF1758" evidence="2">
    <location>
        <begin position="100"/>
        <end position="244"/>
    </location>
</feature>
<dbReference type="Gene3D" id="3.10.10.10">
    <property type="entry name" value="HIV Type 1 Reverse Transcriptase, subunit A, domain 1"/>
    <property type="match status" value="1"/>
</dbReference>
<evidence type="ECO:0000313" key="4">
    <source>
        <dbReference type="WBParaSite" id="TMUE_2000008670.1"/>
    </source>
</evidence>
<dbReference type="Pfam" id="PF05585">
    <property type="entry name" value="DUF1758"/>
    <property type="match status" value="1"/>
</dbReference>
<evidence type="ECO:0000259" key="2">
    <source>
        <dbReference type="Pfam" id="PF05585"/>
    </source>
</evidence>
<evidence type="ECO:0000259" key="1">
    <source>
        <dbReference type="Pfam" id="PF00078"/>
    </source>
</evidence>
<organism evidence="3 4">
    <name type="scientific">Trichuris muris</name>
    <name type="common">Mouse whipworm</name>
    <dbReference type="NCBI Taxonomy" id="70415"/>
    <lineage>
        <taxon>Eukaryota</taxon>
        <taxon>Metazoa</taxon>
        <taxon>Ecdysozoa</taxon>
        <taxon>Nematoda</taxon>
        <taxon>Enoplea</taxon>
        <taxon>Dorylaimia</taxon>
        <taxon>Trichinellida</taxon>
        <taxon>Trichuridae</taxon>
        <taxon>Trichuris</taxon>
    </lineage>
</organism>
<dbReference type="Pfam" id="PF00078">
    <property type="entry name" value="RVT_1"/>
    <property type="match status" value="1"/>
</dbReference>
<dbReference type="PANTHER" id="PTHR47331:SF1">
    <property type="entry name" value="GAG-LIKE PROTEIN"/>
    <property type="match status" value="1"/>
</dbReference>
<dbReference type="InterPro" id="IPR008737">
    <property type="entry name" value="DUF1758"/>
</dbReference>
<dbReference type="AlphaFoldDB" id="A0A5S6QN79"/>
<protein>
    <submittedName>
        <fullName evidence="4">DUF1758 domain-containing protein</fullName>
    </submittedName>
</protein>
<feature type="domain" description="Reverse transcriptase" evidence="1">
    <location>
        <begin position="427"/>
        <end position="547"/>
    </location>
</feature>
<name>A0A5S6QN79_TRIMR</name>
<reference evidence="4" key="1">
    <citation type="submission" date="2019-12" db="UniProtKB">
        <authorList>
            <consortium name="WormBaseParasite"/>
        </authorList>
    </citation>
    <scope>IDENTIFICATION</scope>
</reference>
<proteinExistence type="predicted"/>
<dbReference type="Proteomes" id="UP000046395">
    <property type="component" value="Unassembled WGS sequence"/>
</dbReference>
<dbReference type="InterPro" id="IPR043128">
    <property type="entry name" value="Rev_trsase/Diguanyl_cyclase"/>
</dbReference>
<evidence type="ECO:0000313" key="3">
    <source>
        <dbReference type="Proteomes" id="UP000046395"/>
    </source>
</evidence>
<accession>A0A5S6QN79</accession>
<dbReference type="SUPFAM" id="SSF56672">
    <property type="entry name" value="DNA/RNA polymerases"/>
    <property type="match status" value="1"/>
</dbReference>
<sequence length="563" mass="63972">MAKEHHVCFICLRKGHSSVGCDDRTQCCKKAGCTQLHNRLLHYGKIPRSSVMDTRVMPGEDGPIENEVRIGLAKTVNGTILLQTAQARLVAPNGNTALVMCLLDVGSQRSFVRKDLADNLGLKGTSECISILTFGNRQVRHEVTRSVTFSLTAVTHGRLRKWLSALCVRQICEPIGTNPPLMTEWTHLHGCHLADQFPRNTTEIDVLIGADYYYDFVSKDIRKGAADEPVAVQSVFGWILCGKTGRVTNKAATALLCRISEEESANLLLQRFWQLDAIGIAPDESRDSSNAECQYSKWPIQFNGERYIVTLPWRSEMKLPNNYSYVLQRLEQVENQMKRKPEERQVYIATIQEYIDKGWVEEVPLAAEKGKVWYLPHHAIIRVKDSVKKCRIVFDGSASYRGFSLNDMLSSGPTLQNDLLAILLRYRRFRIAIQADIEAMFLQIELQPKDRDFVRFLWRRLEPHERLMTMRFTRVCFGLKSSPFLAMAVIRKLALDKSAQYRKASAEVLRNMYVDDLLSSFSTEEDALSVSTEATALLKAGGFRLHKWRSNSETVMKRLANCS</sequence>
<dbReference type="STRING" id="70415.A0A5S6QN79"/>
<dbReference type="InterPro" id="IPR000477">
    <property type="entry name" value="RT_dom"/>
</dbReference>
<dbReference type="InterPro" id="IPR043502">
    <property type="entry name" value="DNA/RNA_pol_sf"/>
</dbReference>